<proteinExistence type="predicted"/>
<dbReference type="EMBL" id="CAVLEF010000010">
    <property type="protein sequence ID" value="CAK1548330.1"/>
    <property type="molecule type" value="Genomic_DNA"/>
</dbReference>
<evidence type="ECO:0000313" key="1">
    <source>
        <dbReference type="EMBL" id="CAK1548330.1"/>
    </source>
</evidence>
<protein>
    <submittedName>
        <fullName evidence="1">Uncharacterized protein</fullName>
    </submittedName>
</protein>
<dbReference type="Proteomes" id="UP001497472">
    <property type="component" value="Unassembled WGS sequence"/>
</dbReference>
<name>A0AAV1JIP5_9NEOP</name>
<comment type="caution">
    <text evidence="1">The sequence shown here is derived from an EMBL/GenBank/DDBJ whole genome shotgun (WGS) entry which is preliminary data.</text>
</comment>
<organism evidence="1 2">
    <name type="scientific">Leptosia nina</name>
    <dbReference type="NCBI Taxonomy" id="320188"/>
    <lineage>
        <taxon>Eukaryota</taxon>
        <taxon>Metazoa</taxon>
        <taxon>Ecdysozoa</taxon>
        <taxon>Arthropoda</taxon>
        <taxon>Hexapoda</taxon>
        <taxon>Insecta</taxon>
        <taxon>Pterygota</taxon>
        <taxon>Neoptera</taxon>
        <taxon>Endopterygota</taxon>
        <taxon>Lepidoptera</taxon>
        <taxon>Glossata</taxon>
        <taxon>Ditrysia</taxon>
        <taxon>Papilionoidea</taxon>
        <taxon>Pieridae</taxon>
        <taxon>Pierinae</taxon>
        <taxon>Leptosia</taxon>
    </lineage>
</organism>
<dbReference type="AlphaFoldDB" id="A0AAV1JIP5"/>
<keyword evidence="2" id="KW-1185">Reference proteome</keyword>
<gene>
    <name evidence="1" type="ORF">LNINA_LOCUS7734</name>
</gene>
<accession>A0AAV1JIP5</accession>
<evidence type="ECO:0000313" key="2">
    <source>
        <dbReference type="Proteomes" id="UP001497472"/>
    </source>
</evidence>
<sequence>MNKDAHHLLRAWRPCLKLDCSLTSSCCAIHDLKRTFIRHIGVNLPSFGCQSQILIQSPKLRQFFCAR</sequence>
<reference evidence="1 2" key="1">
    <citation type="submission" date="2023-11" db="EMBL/GenBank/DDBJ databases">
        <authorList>
            <person name="Okamura Y."/>
        </authorList>
    </citation>
    <scope>NUCLEOTIDE SEQUENCE [LARGE SCALE GENOMIC DNA]</scope>
</reference>